<reference evidence="16 17" key="1">
    <citation type="submission" date="2015-09" db="EMBL/GenBank/DDBJ databases">
        <authorList>
            <consortium name="Pathogen Informatics"/>
        </authorList>
    </citation>
    <scope>NUCLEOTIDE SEQUENCE [LARGE SCALE GENOMIC DNA]</scope>
    <source>
        <strain evidence="16 17">2789STDY5834876</strain>
    </source>
</reference>
<dbReference type="SMART" id="SM00073">
    <property type="entry name" value="HPT"/>
    <property type="match status" value="1"/>
</dbReference>
<dbReference type="OrthoDB" id="9803176at2"/>
<feature type="modified residue" description="Phosphohistidine" evidence="12">
    <location>
        <position position="52"/>
    </location>
</feature>
<dbReference type="Gene3D" id="1.10.287.560">
    <property type="entry name" value="Histidine kinase CheA-like, homodimeric domain"/>
    <property type="match status" value="1"/>
</dbReference>
<dbReference type="PANTHER" id="PTHR43395:SF10">
    <property type="entry name" value="CHEMOTAXIS PROTEIN CHEA"/>
    <property type="match status" value="1"/>
</dbReference>
<dbReference type="Pfam" id="PF07194">
    <property type="entry name" value="P2"/>
    <property type="match status" value="1"/>
</dbReference>
<evidence type="ECO:0000256" key="3">
    <source>
        <dbReference type="ARBA" id="ARBA00021495"/>
    </source>
</evidence>
<evidence type="ECO:0000256" key="8">
    <source>
        <dbReference type="ARBA" id="ARBA00022777"/>
    </source>
</evidence>
<accession>A0A174DFH2</accession>
<dbReference type="GO" id="GO:0005524">
    <property type="term" value="F:ATP binding"/>
    <property type="evidence" value="ECO:0007669"/>
    <property type="project" value="UniProtKB-KW"/>
</dbReference>
<dbReference type="RefSeq" id="WP_055152532.1">
    <property type="nucleotide sequence ID" value="NZ_CYZU01000012.1"/>
</dbReference>
<dbReference type="PROSITE" id="PS50894">
    <property type="entry name" value="HPT"/>
    <property type="match status" value="1"/>
</dbReference>
<dbReference type="Gene3D" id="2.30.30.40">
    <property type="entry name" value="SH3 Domains"/>
    <property type="match status" value="1"/>
</dbReference>
<dbReference type="GO" id="GO:0006935">
    <property type="term" value="P:chemotaxis"/>
    <property type="evidence" value="ECO:0007669"/>
    <property type="project" value="UniProtKB-KW"/>
</dbReference>
<dbReference type="SUPFAM" id="SSF50341">
    <property type="entry name" value="CheW-like"/>
    <property type="match status" value="1"/>
</dbReference>
<dbReference type="SUPFAM" id="SSF55874">
    <property type="entry name" value="ATPase domain of HSP90 chaperone/DNA topoisomerase II/histidine kinase"/>
    <property type="match status" value="1"/>
</dbReference>
<dbReference type="InterPro" id="IPR036061">
    <property type="entry name" value="CheW-like_dom_sf"/>
</dbReference>
<evidence type="ECO:0000256" key="1">
    <source>
        <dbReference type="ARBA" id="ARBA00000085"/>
    </source>
</evidence>
<dbReference type="InterPro" id="IPR008207">
    <property type="entry name" value="Sig_transdc_His_kin_Hpt_dom"/>
</dbReference>
<evidence type="ECO:0000256" key="5">
    <source>
        <dbReference type="ARBA" id="ARBA00022553"/>
    </source>
</evidence>
<evidence type="ECO:0000256" key="11">
    <source>
        <dbReference type="ARBA" id="ARBA00035100"/>
    </source>
</evidence>
<keyword evidence="6 16" id="KW-0808">Transferase</keyword>
<dbReference type="InterPro" id="IPR036890">
    <property type="entry name" value="HATPase_C_sf"/>
</dbReference>
<proteinExistence type="predicted"/>
<dbReference type="Gene3D" id="1.20.120.160">
    <property type="entry name" value="HPT domain"/>
    <property type="match status" value="1"/>
</dbReference>
<keyword evidence="8" id="KW-0418">Kinase</keyword>
<evidence type="ECO:0000259" key="15">
    <source>
        <dbReference type="PROSITE" id="PS50894"/>
    </source>
</evidence>
<evidence type="ECO:0000256" key="10">
    <source>
        <dbReference type="ARBA" id="ARBA00023012"/>
    </source>
</evidence>
<feature type="domain" description="CheW-like" evidence="14">
    <location>
        <begin position="525"/>
        <end position="663"/>
    </location>
</feature>
<comment type="catalytic activity">
    <reaction evidence="1">
        <text>ATP + protein L-histidine = ADP + protein N-phospho-L-histidine.</text>
        <dbReference type="EC" id="2.7.13.3"/>
    </reaction>
</comment>
<evidence type="ECO:0000256" key="12">
    <source>
        <dbReference type="PROSITE-ProRule" id="PRU00110"/>
    </source>
</evidence>
<dbReference type="InterPro" id="IPR004358">
    <property type="entry name" value="Sig_transdc_His_kin-like_C"/>
</dbReference>
<evidence type="ECO:0000313" key="16">
    <source>
        <dbReference type="EMBL" id="CUO24402.1"/>
    </source>
</evidence>
<evidence type="ECO:0000259" key="13">
    <source>
        <dbReference type="PROSITE" id="PS50109"/>
    </source>
</evidence>
<dbReference type="Pfam" id="PF01627">
    <property type="entry name" value="Hpt"/>
    <property type="match status" value="1"/>
</dbReference>
<dbReference type="InterPro" id="IPR036641">
    <property type="entry name" value="HPT_dom_sf"/>
</dbReference>
<evidence type="ECO:0000256" key="4">
    <source>
        <dbReference type="ARBA" id="ARBA00022500"/>
    </source>
</evidence>
<gene>
    <name evidence="16" type="primary">cheA</name>
    <name evidence="16" type="ORF">ERS852491_01659</name>
</gene>
<dbReference type="EMBL" id="CYZU01000012">
    <property type="protein sequence ID" value="CUO24402.1"/>
    <property type="molecule type" value="Genomic_DNA"/>
</dbReference>
<evidence type="ECO:0000259" key="14">
    <source>
        <dbReference type="PROSITE" id="PS50851"/>
    </source>
</evidence>
<evidence type="ECO:0000256" key="9">
    <source>
        <dbReference type="ARBA" id="ARBA00022840"/>
    </source>
</evidence>
<keyword evidence="10" id="KW-0902">Two-component regulatory system</keyword>
<dbReference type="PROSITE" id="PS50851">
    <property type="entry name" value="CHEW"/>
    <property type="match status" value="1"/>
</dbReference>
<dbReference type="STRING" id="39482.ERS852491_01659"/>
<dbReference type="SUPFAM" id="SSF47226">
    <property type="entry name" value="Histidine-containing phosphotransfer domain, HPT domain"/>
    <property type="match status" value="1"/>
</dbReference>
<feature type="domain" description="Histidine kinase" evidence="13">
    <location>
        <begin position="279"/>
        <end position="523"/>
    </location>
</feature>
<dbReference type="Gene3D" id="3.30.565.10">
    <property type="entry name" value="Histidine kinase-like ATPase, C-terminal domain"/>
    <property type="match status" value="1"/>
</dbReference>
<evidence type="ECO:0000256" key="6">
    <source>
        <dbReference type="ARBA" id="ARBA00022679"/>
    </source>
</evidence>
<keyword evidence="5 12" id="KW-0597">Phosphoprotein</keyword>
<evidence type="ECO:0000313" key="17">
    <source>
        <dbReference type="Proteomes" id="UP000095544"/>
    </source>
</evidence>
<keyword evidence="4" id="KW-0145">Chemotaxis</keyword>
<dbReference type="CDD" id="cd00088">
    <property type="entry name" value="HPT"/>
    <property type="match status" value="1"/>
</dbReference>
<dbReference type="PANTHER" id="PTHR43395">
    <property type="entry name" value="SENSOR HISTIDINE KINASE CHEA"/>
    <property type="match status" value="1"/>
</dbReference>
<dbReference type="SMART" id="SM00260">
    <property type="entry name" value="CheW"/>
    <property type="match status" value="1"/>
</dbReference>
<keyword evidence="9" id="KW-0067">ATP-binding</keyword>
<dbReference type="Proteomes" id="UP000095544">
    <property type="component" value="Unassembled WGS sequence"/>
</dbReference>
<keyword evidence="7" id="KW-0547">Nucleotide-binding</keyword>
<dbReference type="InterPro" id="IPR010808">
    <property type="entry name" value="CheA_P2-bd"/>
</dbReference>
<dbReference type="InterPro" id="IPR037006">
    <property type="entry name" value="CheA-like_homodim_sf"/>
</dbReference>
<dbReference type="InterPro" id="IPR003594">
    <property type="entry name" value="HATPase_dom"/>
</dbReference>
<dbReference type="InterPro" id="IPR002545">
    <property type="entry name" value="CheW-lke_dom"/>
</dbReference>
<dbReference type="InterPro" id="IPR005467">
    <property type="entry name" value="His_kinase_dom"/>
</dbReference>
<dbReference type="Pfam" id="PF01584">
    <property type="entry name" value="CheW"/>
    <property type="match status" value="1"/>
</dbReference>
<dbReference type="GO" id="GO:0000155">
    <property type="term" value="F:phosphorelay sensor kinase activity"/>
    <property type="evidence" value="ECO:0007669"/>
    <property type="project" value="InterPro"/>
</dbReference>
<dbReference type="PROSITE" id="PS50109">
    <property type="entry name" value="HIS_KIN"/>
    <property type="match status" value="1"/>
</dbReference>
<feature type="domain" description="HPt" evidence="15">
    <location>
        <begin position="4"/>
        <end position="112"/>
    </location>
</feature>
<dbReference type="PRINTS" id="PR00344">
    <property type="entry name" value="BCTRLSENSOR"/>
</dbReference>
<dbReference type="InterPro" id="IPR035891">
    <property type="entry name" value="CheY-binding_CheA"/>
</dbReference>
<dbReference type="InterPro" id="IPR051315">
    <property type="entry name" value="Bact_Chemotaxis_CheA"/>
</dbReference>
<dbReference type="EC" id="2.7.13.3" evidence="2"/>
<dbReference type="SMART" id="SM00387">
    <property type="entry name" value="HATPase_c"/>
    <property type="match status" value="1"/>
</dbReference>
<dbReference type="SUPFAM" id="SSF55052">
    <property type="entry name" value="CheY-binding domain of CheA"/>
    <property type="match status" value="1"/>
</dbReference>
<sequence>MGFFDADAEEMLEVYLLEAEQLTGQLSAVLLDTERKNAFSKEDIHSIFRVMHTIKSSSAMMGLKQLSSLAHKVEDLFSYYREQQGEIKEVPSDLFDLLFAVLDYMEDELKRMVQPDYVPGDAEALEENADAYLSRISNGQVSEQEETKEEIPETEQDVIPPQMAAKNGVIVQILFEEGCRMENVRAFMLVRQMKGMCSDLETYPSDLEHAPETSGIISEQGLMIRFVSERKEEVLEILKRGLFVETCRVIQERLPAPAPKEANQQGREAAENKEAEFLSVRSDRLDQLQNLAREMLIQMMSLENQLESNGMDDIREGAAHQLERLVSEVERTVMEMRMVPLDRIVPKLRRILRDISRDEDKEVEFVSNCGDIEADKSVVDYVSEALVHLIRNAVDHGIESPEERTAAGKDRRGKVVFSVESTVGEVLISIADDGRGLDQEKICAKAKERGMLTKPVEEYSRQEILDLILQPGFSTKEEVSEYSGRGVGMDVVKSVLESAGGNIFIESEQGRGSTFTLSVPLTLATMECIRFRVGEYRFSMPARYVYQFLEYGENKKNIQENQGCSYILFENRMVPMIDLRKFYGLEGESPDSAVLVYVHGTEKEGCIMADRMYEQKRIVVKQLPALFGVDFRRKTGVSGMSIMGNGKVCTALDLEMLFGLYEKGNLWN</sequence>
<evidence type="ECO:0000256" key="7">
    <source>
        <dbReference type="ARBA" id="ARBA00022741"/>
    </source>
</evidence>
<dbReference type="Pfam" id="PF02518">
    <property type="entry name" value="HATPase_c"/>
    <property type="match status" value="1"/>
</dbReference>
<protein>
    <recommendedName>
        <fullName evidence="3">Chemotaxis protein CheA</fullName>
        <ecNumber evidence="2">2.7.13.3</ecNumber>
    </recommendedName>
</protein>
<dbReference type="FunFam" id="3.30.565.10:FF:000016">
    <property type="entry name" value="Chemotaxis protein CheA, putative"/>
    <property type="match status" value="1"/>
</dbReference>
<organism evidence="16 17">
    <name type="scientific">Faecalicatena contorta</name>
    <dbReference type="NCBI Taxonomy" id="39482"/>
    <lineage>
        <taxon>Bacteria</taxon>
        <taxon>Bacillati</taxon>
        <taxon>Bacillota</taxon>
        <taxon>Clostridia</taxon>
        <taxon>Lachnospirales</taxon>
        <taxon>Lachnospiraceae</taxon>
        <taxon>Faecalicatena</taxon>
    </lineage>
</organism>
<dbReference type="AlphaFoldDB" id="A0A174DFH2"/>
<evidence type="ECO:0000256" key="2">
    <source>
        <dbReference type="ARBA" id="ARBA00012438"/>
    </source>
</evidence>
<name>A0A174DFH2_9FIRM</name>
<comment type="function">
    <text evidence="11">Involved in the transmission of sensory signals from the chemoreceptors to the flagellar motors. CheA is autophosphorylated; it can transfer its phosphate group to either CheB or CheY.</text>
</comment>